<dbReference type="EMBL" id="BMBA01000009">
    <property type="protein sequence ID" value="GFZ34135.1"/>
    <property type="molecule type" value="Genomic_DNA"/>
</dbReference>
<dbReference type="SUPFAM" id="SSF55781">
    <property type="entry name" value="GAF domain-like"/>
    <property type="match status" value="1"/>
</dbReference>
<dbReference type="Pfam" id="PF00990">
    <property type="entry name" value="GGDEF"/>
    <property type="match status" value="1"/>
</dbReference>
<keyword evidence="1" id="KW-1133">Transmembrane helix</keyword>
<dbReference type="InterPro" id="IPR050469">
    <property type="entry name" value="Diguanylate_Cyclase"/>
</dbReference>
<sequence>MKKDFLIYIVLSFQLFFIIFLIIRNIKLKNNIMQIEEIKKEIYSMGKKISTTDSRGLVYEIMLDSAMSIISKANRGSVLVLEEDDYFHYRAIKGYPKDLFNMKIKREDVYLYKYNRLADICILKMPFNDKEDIFNDSISSEIQLLEKGTNIKSVLFSPIYIDNEVVAIVNLDSTAPDALFNKADISKMKYINHELELALKNFLSQEQLRYIATHDELTNLYNRRSFKDYFSREILEIQRKKHISQVALIDLDDFKFINDNYGHSEGDKALIIMSDALRVNLNNNDLYARMSGDEFVILFRNSTHKQAIEKIMSIKDYLLRNCTEKNRIDFSYGLVQIDGVNNLSIDAILSIADRNMYEDKREKKCKNECT</sequence>
<gene>
    <name evidence="3" type="ORF">CSC2_46610</name>
</gene>
<reference evidence="3 4" key="1">
    <citation type="journal article" date="2021" name="Int. J. Syst. Evol. Microbiol.">
        <title>Clostridium zeae sp. nov., isolated from corn silage.</title>
        <authorList>
            <person name="Kobayashi H."/>
            <person name="Tanizawa Y."/>
            <person name="Yagura M."/>
            <person name="Sakamoto M."/>
            <person name="Ohkuma M."/>
            <person name="Tohno M."/>
        </authorList>
    </citation>
    <scope>NUCLEOTIDE SEQUENCE [LARGE SCALE GENOMIC DNA]</scope>
    <source>
        <strain evidence="3 4">CSC2</strain>
    </source>
</reference>
<dbReference type="SMART" id="SM00267">
    <property type="entry name" value="GGDEF"/>
    <property type="match status" value="1"/>
</dbReference>
<keyword evidence="4" id="KW-1185">Reference proteome</keyword>
<dbReference type="Proteomes" id="UP000663802">
    <property type="component" value="Unassembled WGS sequence"/>
</dbReference>
<dbReference type="CDD" id="cd01949">
    <property type="entry name" value="GGDEF"/>
    <property type="match status" value="1"/>
</dbReference>
<dbReference type="PANTHER" id="PTHR45138">
    <property type="entry name" value="REGULATORY COMPONENTS OF SENSORY TRANSDUCTION SYSTEM"/>
    <property type="match status" value="1"/>
</dbReference>
<evidence type="ECO:0000313" key="4">
    <source>
        <dbReference type="Proteomes" id="UP000663802"/>
    </source>
</evidence>
<feature type="transmembrane region" description="Helical" evidence="1">
    <location>
        <begin position="6"/>
        <end position="23"/>
    </location>
</feature>
<dbReference type="InterPro" id="IPR029016">
    <property type="entry name" value="GAF-like_dom_sf"/>
</dbReference>
<evidence type="ECO:0000259" key="2">
    <source>
        <dbReference type="PROSITE" id="PS50887"/>
    </source>
</evidence>
<dbReference type="InterPro" id="IPR029787">
    <property type="entry name" value="Nucleotide_cyclase"/>
</dbReference>
<feature type="domain" description="GGDEF" evidence="2">
    <location>
        <begin position="242"/>
        <end position="370"/>
    </location>
</feature>
<dbReference type="InterPro" id="IPR000160">
    <property type="entry name" value="GGDEF_dom"/>
</dbReference>
<dbReference type="PROSITE" id="PS50887">
    <property type="entry name" value="GGDEF"/>
    <property type="match status" value="1"/>
</dbReference>
<dbReference type="SUPFAM" id="SSF55073">
    <property type="entry name" value="Nucleotide cyclase"/>
    <property type="match status" value="1"/>
</dbReference>
<organism evidence="3 4">
    <name type="scientific">Clostridium zeae</name>
    <dbReference type="NCBI Taxonomy" id="2759022"/>
    <lineage>
        <taxon>Bacteria</taxon>
        <taxon>Bacillati</taxon>
        <taxon>Bacillota</taxon>
        <taxon>Clostridia</taxon>
        <taxon>Eubacteriales</taxon>
        <taxon>Clostridiaceae</taxon>
        <taxon>Clostridium</taxon>
    </lineage>
</organism>
<comment type="caution">
    <text evidence="3">The sequence shown here is derived from an EMBL/GenBank/DDBJ whole genome shotgun (WGS) entry which is preliminary data.</text>
</comment>
<dbReference type="PANTHER" id="PTHR45138:SF6">
    <property type="entry name" value="DIGUANYLATE CYCLASE DGCN"/>
    <property type="match status" value="1"/>
</dbReference>
<proteinExistence type="predicted"/>
<keyword evidence="1" id="KW-0812">Transmembrane</keyword>
<accession>A0ABQ1EH38</accession>
<dbReference type="Gene3D" id="3.30.450.40">
    <property type="match status" value="1"/>
</dbReference>
<evidence type="ECO:0000313" key="3">
    <source>
        <dbReference type="EMBL" id="GFZ34135.1"/>
    </source>
</evidence>
<protein>
    <submittedName>
        <fullName evidence="3">GGDEF domain-containing protein</fullName>
    </submittedName>
</protein>
<dbReference type="RefSeq" id="WP_206872630.1">
    <property type="nucleotide sequence ID" value="NZ_BMBA01000009.1"/>
</dbReference>
<name>A0ABQ1EH38_9CLOT</name>
<dbReference type="NCBIfam" id="TIGR00254">
    <property type="entry name" value="GGDEF"/>
    <property type="match status" value="1"/>
</dbReference>
<dbReference type="InterPro" id="IPR043128">
    <property type="entry name" value="Rev_trsase/Diguanyl_cyclase"/>
</dbReference>
<keyword evidence="1" id="KW-0472">Membrane</keyword>
<evidence type="ECO:0000256" key="1">
    <source>
        <dbReference type="SAM" id="Phobius"/>
    </source>
</evidence>
<dbReference type="Gene3D" id="3.30.70.270">
    <property type="match status" value="1"/>
</dbReference>